<evidence type="ECO:0000256" key="3">
    <source>
        <dbReference type="ARBA" id="ARBA00022692"/>
    </source>
</evidence>
<organism evidence="7 8">
    <name type="scientific">Sporomusa acidovorans (strain ATCC 49682 / DSM 3132 / Mol)</name>
    <dbReference type="NCBI Taxonomy" id="1123286"/>
    <lineage>
        <taxon>Bacteria</taxon>
        <taxon>Bacillati</taxon>
        <taxon>Bacillota</taxon>
        <taxon>Negativicutes</taxon>
        <taxon>Selenomonadales</taxon>
        <taxon>Sporomusaceae</taxon>
        <taxon>Sporomusa</taxon>
    </lineage>
</organism>
<keyword evidence="4 6" id="KW-1133">Transmembrane helix</keyword>
<dbReference type="InterPro" id="IPR012902">
    <property type="entry name" value="N_methyl_site"/>
</dbReference>
<evidence type="ECO:0008006" key="9">
    <source>
        <dbReference type="Google" id="ProtNLM"/>
    </source>
</evidence>
<evidence type="ECO:0000256" key="6">
    <source>
        <dbReference type="SAM" id="Phobius"/>
    </source>
</evidence>
<evidence type="ECO:0000256" key="1">
    <source>
        <dbReference type="ARBA" id="ARBA00004167"/>
    </source>
</evidence>
<evidence type="ECO:0000256" key="5">
    <source>
        <dbReference type="ARBA" id="ARBA00023136"/>
    </source>
</evidence>
<feature type="transmembrane region" description="Helical" evidence="6">
    <location>
        <begin position="12"/>
        <end position="35"/>
    </location>
</feature>
<dbReference type="SUPFAM" id="SSF54523">
    <property type="entry name" value="Pili subunits"/>
    <property type="match status" value="1"/>
</dbReference>
<dbReference type="PROSITE" id="PS00409">
    <property type="entry name" value="PROKAR_NTER_METHYL"/>
    <property type="match status" value="1"/>
</dbReference>
<dbReference type="PANTHER" id="PTHR30093">
    <property type="entry name" value="GENERAL SECRETION PATHWAY PROTEIN G"/>
    <property type="match status" value="1"/>
</dbReference>
<dbReference type="NCBIfam" id="TIGR02532">
    <property type="entry name" value="IV_pilin_GFxxxE"/>
    <property type="match status" value="1"/>
</dbReference>
<keyword evidence="8" id="KW-1185">Reference proteome</keyword>
<comment type="subcellular location">
    <subcellularLocation>
        <location evidence="1">Membrane</location>
        <topology evidence="1">Single-pass membrane protein</topology>
    </subcellularLocation>
</comment>
<dbReference type="PRINTS" id="PR00813">
    <property type="entry name" value="BCTERIALGSPG"/>
</dbReference>
<dbReference type="EMBL" id="CP155571">
    <property type="protein sequence ID" value="XFO72012.1"/>
    <property type="molecule type" value="Genomic_DNA"/>
</dbReference>
<gene>
    <name evidence="7" type="ORF">SPACI_020580</name>
</gene>
<name>A0ABZ3J243_SPOA4</name>
<dbReference type="Gene3D" id="3.30.700.10">
    <property type="entry name" value="Glycoprotein, Type 4 Pilin"/>
    <property type="match status" value="1"/>
</dbReference>
<accession>A0ABZ3J243</accession>
<keyword evidence="3 6" id="KW-0812">Transmembrane</keyword>
<keyword evidence="5 6" id="KW-0472">Membrane</keyword>
<dbReference type="RefSeq" id="WP_093795202.1">
    <property type="nucleotide sequence ID" value="NZ_CP155571.1"/>
</dbReference>
<evidence type="ECO:0000256" key="4">
    <source>
        <dbReference type="ARBA" id="ARBA00022989"/>
    </source>
</evidence>
<evidence type="ECO:0000313" key="7">
    <source>
        <dbReference type="EMBL" id="XFO72012.1"/>
    </source>
</evidence>
<dbReference type="InterPro" id="IPR045584">
    <property type="entry name" value="Pilin-like"/>
</dbReference>
<keyword evidence="2" id="KW-0488">Methylation</keyword>
<dbReference type="Proteomes" id="UP000216052">
    <property type="component" value="Chromosome"/>
</dbReference>
<evidence type="ECO:0000313" key="8">
    <source>
        <dbReference type="Proteomes" id="UP000216052"/>
    </source>
</evidence>
<evidence type="ECO:0000256" key="2">
    <source>
        <dbReference type="ARBA" id="ARBA00022481"/>
    </source>
</evidence>
<reference evidence="7" key="1">
    <citation type="submission" date="2024-05" db="EMBL/GenBank/DDBJ databases">
        <title>Isolation and characterization of Sporomusa carbonis sp. nov., a carboxydotrophic hydrogenogen in the genus of Sporomusa isolated from a charcoal burning pile.</title>
        <authorList>
            <person name="Boeer T."/>
            <person name="Rosenbaum F."/>
            <person name="Eysell L."/>
            <person name="Mueller V."/>
            <person name="Daniel R."/>
            <person name="Poehlein A."/>
        </authorList>
    </citation>
    <scope>NUCLEOTIDE SEQUENCE [LARGE SCALE GENOMIC DNA]</scope>
    <source>
        <strain evidence="7">DSM 3132</strain>
    </source>
</reference>
<dbReference type="Pfam" id="PF07963">
    <property type="entry name" value="N_methyl"/>
    <property type="match status" value="1"/>
</dbReference>
<sequence>MMLTIKKQISNAQGFTLVELMVVIAILGILASIALPRLAGSITLAKAAKLQADLRTIGTAIALYEVDNGKLPEAELDAALVPTSGKKYLQAMPAPPDSSDPASYKAGYDASTGVVTIKFAGKTYKSDGSNPVDNPVDVK</sequence>
<dbReference type="PANTHER" id="PTHR30093:SF44">
    <property type="entry name" value="TYPE II SECRETION SYSTEM CORE PROTEIN G"/>
    <property type="match status" value="1"/>
</dbReference>
<dbReference type="InterPro" id="IPR000983">
    <property type="entry name" value="Bac_GSPG_pilin"/>
</dbReference>
<protein>
    <recommendedName>
        <fullName evidence="9">Type II secretion system protein G</fullName>
    </recommendedName>
</protein>
<proteinExistence type="predicted"/>